<dbReference type="Proteomes" id="UP000232323">
    <property type="component" value="Unassembled WGS sequence"/>
</dbReference>
<protein>
    <recommendedName>
        <fullName evidence="3">Vacuolar protein sorting-associated protein 54</fullName>
    </recommendedName>
</protein>
<evidence type="ECO:0000259" key="10">
    <source>
        <dbReference type="Pfam" id="PF10475"/>
    </source>
</evidence>
<dbReference type="Pfam" id="PF10475">
    <property type="entry name" value="Vps54_N"/>
    <property type="match status" value="1"/>
</dbReference>
<evidence type="ECO:0000256" key="7">
    <source>
        <dbReference type="ARBA" id="ARBA00023054"/>
    </source>
</evidence>
<dbReference type="PANTHER" id="PTHR12965:SF0">
    <property type="entry name" value="VACUOLAR PROTEIN SORTING-ASSOCIATED PROTEIN 54"/>
    <property type="match status" value="1"/>
</dbReference>
<reference evidence="11 12" key="1">
    <citation type="submission" date="2017-08" db="EMBL/GenBank/DDBJ databases">
        <title>Acidophilic green algal genome provides insights into adaptation to an acidic environment.</title>
        <authorList>
            <person name="Hirooka S."/>
            <person name="Hirose Y."/>
            <person name="Kanesaki Y."/>
            <person name="Higuchi S."/>
            <person name="Fujiwara T."/>
            <person name="Onuma R."/>
            <person name="Era A."/>
            <person name="Ohbayashi R."/>
            <person name="Uzuka A."/>
            <person name="Nozaki H."/>
            <person name="Yoshikawa H."/>
            <person name="Miyagishima S.Y."/>
        </authorList>
    </citation>
    <scope>NUCLEOTIDE SEQUENCE [LARGE SCALE GENOMIC DNA]</scope>
    <source>
        <strain evidence="11 12">NIES-2499</strain>
    </source>
</reference>
<dbReference type="PANTHER" id="PTHR12965">
    <property type="entry name" value="VACUOLAR PROTEIN SORTING 54"/>
    <property type="match status" value="1"/>
</dbReference>
<dbReference type="Pfam" id="PF07928">
    <property type="entry name" value="Vps54"/>
    <property type="match status" value="1"/>
</dbReference>
<sequence>MASSSSHGRPALKTNGLEKNSYVAGQALVTAVNNPRSDNLKTNWWGFKAVDNSWRDPPPPRDTWKYPDIGRQDLDAYLQIVGNGRCEQFHQDRESLADGLKQQLLVEGEGASLAQGDGLAQALQQVPAQYFREDFSLHTPGVLQALVNYENDEDGVQHGIDKLGGYLDVVESQLMREISCRSKAMFEAAGELHDLHRSLCKTLDQIKAMRSHLSDMDEQTYISALAVSALQRRRTNLVQAVDLLQGMAEVAASRTVLQCLLEGQDYAGSLELLGNLGHMVDRQLSLGIRAFKETRPQVDETLETVESLLALEFLSMAHIQDMHVIIDRAIFDAPEEVQQLMHVSAGSRDMADALSIQRSTGNSPEEEAAAREQLHDKLLPVVIGLYRSNRLSAVLVQMRENMSNEIKALVREVLERMLVPLLEAAEQEGSGSNGGAVAASGSGQSSQSSAIHPAQQEAELAERLAALTHTAFMQVLIVVYRTTESCFRFATQLGQLMEDVLRSTRAQSQYIVQMKKDVAASVQAMADVVQSRWTKLLGARSAPHTRLRLPEFKSLADLCEAMQELPERYGGARGGSGALRTAIQGQGRALLEQVHAKGLNQLQQLLEGEQWTAVEVPGSIQAIVDRLMARCTAKGDDGGSTPSAFEAAAGGSLKEIQGGEHAAASTQLHLLGRKFHVVTSSLILLKLLDEYMVLQETVPLLGSEVAHRAVELMKVFNSQTCQLVLGAGAMRTAGLKSISAKHLAISCQAVHMLAVLLPQLRAGFVAPVTQQRRLLLLPEFDHLMQDLTVHMDEVHSKLVDIMQDRLVLAAKQLVVESDAFKEGKPSGKEAASAAGVEGGPEVSEVIRGLTKQLGTLRSVLSPILQKEEVQFIFGRVASMYSDTLAATMDSLNPRGRGAEWEEWRRVNALFLLHYLKEIPLDPSVASAYLSRLSTFYSKHYGLLSNTVVSGSTRGHATNSPPQQEPVLAQVAPAIYEQPVLASHPEIAKASQDPLPLSQPEPTANSQNPLPLSQPEPTANSKNPLPLSQPEPTANSQDPLPLSQPEPGCASSSGQSLPLTEQQPASNIDLSQRSQLDDPEPALNSDSPYVTLQPESVMACTSNVLHSHTASTSELSAQHLSPETVYHASSSERLVLVEASAMGEGPRSEETELPEQRAASLPELKPRDEDRLGAPAQEEATPSFRADPEDLNEPSGSLQGFQDLCAAGLVELGQVEQGGDIRELDKRGQEGNAGVSNRIPSQVNKHETELHHERKDTIILSREQQPEASSQQVASHRHDCTESSETREAPTSEHPMLVPVHDDEEQEETTRGSEGGSTCGTVIIKSEYSTDMSRSHSELRFSSSVRLDGDSD</sequence>
<dbReference type="InterPro" id="IPR012501">
    <property type="entry name" value="Vps54_C"/>
</dbReference>
<accession>A0A250WR44</accession>
<organism evidence="11 12">
    <name type="scientific">Chlamydomonas eustigma</name>
    <dbReference type="NCBI Taxonomy" id="1157962"/>
    <lineage>
        <taxon>Eukaryota</taxon>
        <taxon>Viridiplantae</taxon>
        <taxon>Chlorophyta</taxon>
        <taxon>core chlorophytes</taxon>
        <taxon>Chlorophyceae</taxon>
        <taxon>CS clade</taxon>
        <taxon>Chlamydomonadales</taxon>
        <taxon>Chlamydomonadaceae</taxon>
        <taxon>Chlamydomonas</taxon>
    </lineage>
</organism>
<feature type="region of interest" description="Disordered" evidence="8">
    <location>
        <begin position="428"/>
        <end position="454"/>
    </location>
</feature>
<dbReference type="Gene3D" id="6.10.250.860">
    <property type="match status" value="1"/>
</dbReference>
<feature type="domain" description="Vacuolar protein sorting-associated protein 54 C-terminal" evidence="9">
    <location>
        <begin position="673"/>
        <end position="805"/>
    </location>
</feature>
<keyword evidence="5" id="KW-0653">Protein transport</keyword>
<evidence type="ECO:0000256" key="4">
    <source>
        <dbReference type="ARBA" id="ARBA00022448"/>
    </source>
</evidence>
<feature type="compositionally biased region" description="Polar residues" evidence="8">
    <location>
        <begin position="999"/>
        <end position="1022"/>
    </location>
</feature>
<dbReference type="GO" id="GO:0005829">
    <property type="term" value="C:cytosol"/>
    <property type="evidence" value="ECO:0007669"/>
    <property type="project" value="GOC"/>
</dbReference>
<dbReference type="GO" id="GO:0042147">
    <property type="term" value="P:retrograde transport, endosome to Golgi"/>
    <property type="evidence" value="ECO:0007669"/>
    <property type="project" value="InterPro"/>
</dbReference>
<dbReference type="InterPro" id="IPR039745">
    <property type="entry name" value="Vps54"/>
</dbReference>
<dbReference type="GO" id="GO:0000938">
    <property type="term" value="C:GARP complex"/>
    <property type="evidence" value="ECO:0007669"/>
    <property type="project" value="InterPro"/>
</dbReference>
<keyword evidence="6" id="KW-0333">Golgi apparatus</keyword>
<evidence type="ECO:0000256" key="2">
    <source>
        <dbReference type="ARBA" id="ARBA00009150"/>
    </source>
</evidence>
<keyword evidence="7" id="KW-0175">Coiled coil</keyword>
<feature type="compositionally biased region" description="Polar residues" evidence="8">
    <location>
        <begin position="1261"/>
        <end position="1273"/>
    </location>
</feature>
<keyword evidence="12" id="KW-1185">Reference proteome</keyword>
<feature type="compositionally biased region" description="Polar residues" evidence="8">
    <location>
        <begin position="1233"/>
        <end position="1242"/>
    </location>
</feature>
<feature type="region of interest" description="Disordered" evidence="8">
    <location>
        <begin position="990"/>
        <end position="1089"/>
    </location>
</feature>
<dbReference type="STRING" id="1157962.A0A250WR44"/>
<keyword evidence="4" id="KW-0813">Transport</keyword>
<feature type="compositionally biased region" description="Low complexity" evidence="8">
    <location>
        <begin position="435"/>
        <end position="454"/>
    </location>
</feature>
<dbReference type="EMBL" id="BEGY01000002">
    <property type="protein sequence ID" value="GAX73142.1"/>
    <property type="molecule type" value="Genomic_DNA"/>
</dbReference>
<comment type="subcellular location">
    <subcellularLocation>
        <location evidence="1">Golgi apparatus</location>
        <location evidence="1">trans-Golgi network</location>
    </subcellularLocation>
</comment>
<name>A0A250WR44_9CHLO</name>
<comment type="similarity">
    <text evidence="2">Belongs to the VPS54 family.</text>
</comment>
<evidence type="ECO:0000313" key="11">
    <source>
        <dbReference type="EMBL" id="GAX73142.1"/>
    </source>
</evidence>
<gene>
    <name evidence="11" type="ORF">CEUSTIGMA_g595.t1</name>
</gene>
<feature type="compositionally biased region" description="Basic and acidic residues" evidence="8">
    <location>
        <begin position="1275"/>
        <end position="1290"/>
    </location>
</feature>
<dbReference type="GO" id="GO:0015031">
    <property type="term" value="P:protein transport"/>
    <property type="evidence" value="ECO:0007669"/>
    <property type="project" value="UniProtKB-KW"/>
</dbReference>
<evidence type="ECO:0000313" key="12">
    <source>
        <dbReference type="Proteomes" id="UP000232323"/>
    </source>
</evidence>
<feature type="compositionally biased region" description="Basic and acidic residues" evidence="8">
    <location>
        <begin position="1243"/>
        <end position="1256"/>
    </location>
</feature>
<evidence type="ECO:0000256" key="1">
    <source>
        <dbReference type="ARBA" id="ARBA00004601"/>
    </source>
</evidence>
<evidence type="ECO:0000256" key="6">
    <source>
        <dbReference type="ARBA" id="ARBA00023034"/>
    </source>
</evidence>
<dbReference type="OrthoDB" id="10259024at2759"/>
<feature type="region of interest" description="Disordered" evidence="8">
    <location>
        <begin position="1216"/>
        <end position="1351"/>
    </location>
</feature>
<feature type="compositionally biased region" description="Basic and acidic residues" evidence="8">
    <location>
        <begin position="1218"/>
        <end position="1228"/>
    </location>
</feature>
<comment type="caution">
    <text evidence="11">The sequence shown here is derived from an EMBL/GenBank/DDBJ whole genome shotgun (WGS) entry which is preliminary data.</text>
</comment>
<feature type="domain" description="Vacuolar protein sorting-associated protein 54 N-terminal" evidence="10">
    <location>
        <begin position="124"/>
        <end position="318"/>
    </location>
</feature>
<evidence type="ECO:0000256" key="8">
    <source>
        <dbReference type="SAM" id="MobiDB-lite"/>
    </source>
</evidence>
<dbReference type="GO" id="GO:0019905">
    <property type="term" value="F:syntaxin binding"/>
    <property type="evidence" value="ECO:0007669"/>
    <property type="project" value="TreeGrafter"/>
</dbReference>
<evidence type="ECO:0000256" key="5">
    <source>
        <dbReference type="ARBA" id="ARBA00022927"/>
    </source>
</evidence>
<dbReference type="GO" id="GO:0006896">
    <property type="term" value="P:Golgi to vacuole transport"/>
    <property type="evidence" value="ECO:0007669"/>
    <property type="project" value="TreeGrafter"/>
</dbReference>
<evidence type="ECO:0000259" key="9">
    <source>
        <dbReference type="Pfam" id="PF07928"/>
    </source>
</evidence>
<dbReference type="InterPro" id="IPR019515">
    <property type="entry name" value="VPS54_N"/>
</dbReference>
<feature type="compositionally biased region" description="Polar residues" evidence="8">
    <location>
        <begin position="1049"/>
        <end position="1073"/>
    </location>
</feature>
<evidence type="ECO:0000256" key="3">
    <source>
        <dbReference type="ARBA" id="ARBA00017665"/>
    </source>
</evidence>
<proteinExistence type="inferred from homology"/>
<feature type="region of interest" description="Disordered" evidence="8">
    <location>
        <begin position="1140"/>
        <end position="1198"/>
    </location>
</feature>